<dbReference type="InterPro" id="IPR011009">
    <property type="entry name" value="Kinase-like_dom_sf"/>
</dbReference>
<dbReference type="GO" id="GO:0004103">
    <property type="term" value="F:choline kinase activity"/>
    <property type="evidence" value="ECO:0007669"/>
    <property type="project" value="TreeGrafter"/>
</dbReference>
<dbReference type="EMBL" id="RCMV01000078">
    <property type="protein sequence ID" value="KAG3225640.1"/>
    <property type="molecule type" value="Genomic_DNA"/>
</dbReference>
<dbReference type="PANTHER" id="PTHR22603">
    <property type="entry name" value="CHOLINE/ETHANOALAMINE KINASE"/>
    <property type="match status" value="1"/>
</dbReference>
<dbReference type="PANTHER" id="PTHR22603:SF93">
    <property type="entry name" value="RE24176P"/>
    <property type="match status" value="1"/>
</dbReference>
<gene>
    <name evidence="2" type="ORF">PC113_g7570</name>
    <name evidence="3" type="ORF">PC115_g6347</name>
    <name evidence="4" type="ORF">PC117_g7493</name>
    <name evidence="5" type="ORF">PC118_g6641</name>
    <name evidence="6" type="ORF">PC129_g3728</name>
</gene>
<dbReference type="EMBL" id="RCML01000151">
    <property type="protein sequence ID" value="KAG2988527.1"/>
    <property type="molecule type" value="Genomic_DNA"/>
</dbReference>
<dbReference type="Gene3D" id="3.90.1200.10">
    <property type="match status" value="1"/>
</dbReference>
<accession>A0A8T1IKS9</accession>
<evidence type="ECO:0000256" key="1">
    <source>
        <dbReference type="ARBA" id="ARBA00038211"/>
    </source>
</evidence>
<comment type="caution">
    <text evidence="6">The sequence shown here is derived from an EMBL/GenBank/DDBJ whole genome shotgun (WGS) entry which is preliminary data.</text>
</comment>
<dbReference type="GO" id="GO:0006646">
    <property type="term" value="P:phosphatidylethanolamine biosynthetic process"/>
    <property type="evidence" value="ECO:0007669"/>
    <property type="project" value="TreeGrafter"/>
</dbReference>
<dbReference type="Proteomes" id="UP000774804">
    <property type="component" value="Unassembled WGS sequence"/>
</dbReference>
<dbReference type="Proteomes" id="UP000736787">
    <property type="component" value="Unassembled WGS sequence"/>
</dbReference>
<comment type="similarity">
    <text evidence="1">Belongs to the choline/ethanolamine kinase family.</text>
</comment>
<dbReference type="GO" id="GO:0004305">
    <property type="term" value="F:ethanolamine kinase activity"/>
    <property type="evidence" value="ECO:0007669"/>
    <property type="project" value="TreeGrafter"/>
</dbReference>
<dbReference type="Proteomes" id="UP000760860">
    <property type="component" value="Unassembled WGS sequence"/>
</dbReference>
<evidence type="ECO:0008006" key="8">
    <source>
        <dbReference type="Google" id="ProtNLM"/>
    </source>
</evidence>
<evidence type="ECO:0000313" key="4">
    <source>
        <dbReference type="EMBL" id="KAG2946567.1"/>
    </source>
</evidence>
<evidence type="ECO:0000313" key="3">
    <source>
        <dbReference type="EMBL" id="KAG2930700.1"/>
    </source>
</evidence>
<dbReference type="Proteomes" id="UP000735874">
    <property type="component" value="Unassembled WGS sequence"/>
</dbReference>
<evidence type="ECO:0000313" key="5">
    <source>
        <dbReference type="EMBL" id="KAG2988527.1"/>
    </source>
</evidence>
<dbReference type="EMBL" id="RCMK01000154">
    <property type="protein sequence ID" value="KAG2946567.1"/>
    <property type="molecule type" value="Genomic_DNA"/>
</dbReference>
<proteinExistence type="inferred from homology"/>
<evidence type="ECO:0000313" key="7">
    <source>
        <dbReference type="Proteomes" id="UP000760860"/>
    </source>
</evidence>
<dbReference type="Proteomes" id="UP000697107">
    <property type="component" value="Unassembled WGS sequence"/>
</dbReference>
<reference evidence="6" key="1">
    <citation type="submission" date="2018-05" db="EMBL/GenBank/DDBJ databases">
        <title>Effector identification in a new, highly contiguous assembly of the strawberry crown rot pathogen Phytophthora cactorum.</title>
        <authorList>
            <person name="Armitage A.D."/>
            <person name="Nellist C.F."/>
            <person name="Bates H."/>
            <person name="Vickerstaff R.J."/>
            <person name="Harrison R.J."/>
        </authorList>
    </citation>
    <scope>NUCLEOTIDE SEQUENCE</scope>
    <source>
        <strain evidence="2">15-7</strain>
        <strain evidence="3">4032</strain>
        <strain evidence="4">4040</strain>
        <strain evidence="5">P415</strain>
        <strain evidence="6">P421</strain>
    </source>
</reference>
<evidence type="ECO:0000313" key="6">
    <source>
        <dbReference type="EMBL" id="KAG3225640.1"/>
    </source>
</evidence>
<organism evidence="6 7">
    <name type="scientific">Phytophthora cactorum</name>
    <dbReference type="NCBI Taxonomy" id="29920"/>
    <lineage>
        <taxon>Eukaryota</taxon>
        <taxon>Sar</taxon>
        <taxon>Stramenopiles</taxon>
        <taxon>Oomycota</taxon>
        <taxon>Peronosporomycetes</taxon>
        <taxon>Peronosporales</taxon>
        <taxon>Peronosporaceae</taxon>
        <taxon>Phytophthora</taxon>
    </lineage>
</organism>
<name>A0A8T1IKS9_9STRA</name>
<dbReference type="VEuPathDB" id="FungiDB:PC110_g4375"/>
<evidence type="ECO:0000313" key="2">
    <source>
        <dbReference type="EMBL" id="KAG2861022.1"/>
    </source>
</evidence>
<dbReference type="GO" id="GO:0005737">
    <property type="term" value="C:cytoplasm"/>
    <property type="evidence" value="ECO:0007669"/>
    <property type="project" value="TreeGrafter"/>
</dbReference>
<dbReference type="EMBL" id="RCMI01000141">
    <property type="protein sequence ID" value="KAG2930700.1"/>
    <property type="molecule type" value="Genomic_DNA"/>
</dbReference>
<dbReference type="SUPFAM" id="SSF56112">
    <property type="entry name" value="Protein kinase-like (PK-like)"/>
    <property type="match status" value="1"/>
</dbReference>
<dbReference type="AlphaFoldDB" id="A0A8T1IKS9"/>
<sequence length="85" mass="9969">KYPTQEQQRHFCRAYLAGKDGDENDVSENEVESLRLEANMYSLASHMFWAIWGYIQASQSTIDFDFLAYGKCRYDAFKSRVTLKK</sequence>
<protein>
    <recommendedName>
        <fullName evidence="8">Choline/ethanolamine kinase</fullName>
    </recommendedName>
</protein>
<feature type="non-terminal residue" evidence="6">
    <location>
        <position position="1"/>
    </location>
</feature>
<dbReference type="EMBL" id="RCMG01000167">
    <property type="protein sequence ID" value="KAG2861022.1"/>
    <property type="molecule type" value="Genomic_DNA"/>
</dbReference>
<dbReference type="Pfam" id="PF01633">
    <property type="entry name" value="Choline_kinase"/>
    <property type="match status" value="1"/>
</dbReference>